<dbReference type="OrthoDB" id="10011777at2759"/>
<feature type="domain" description="ABM" evidence="1">
    <location>
        <begin position="3"/>
        <end position="95"/>
    </location>
</feature>
<dbReference type="InterPro" id="IPR007138">
    <property type="entry name" value="ABM_dom"/>
</dbReference>
<reference evidence="2" key="1">
    <citation type="journal article" date="2020" name="Stud. Mycol.">
        <title>101 Dothideomycetes genomes: a test case for predicting lifestyles and emergence of pathogens.</title>
        <authorList>
            <person name="Haridas S."/>
            <person name="Albert R."/>
            <person name="Binder M."/>
            <person name="Bloem J."/>
            <person name="Labutti K."/>
            <person name="Salamov A."/>
            <person name="Andreopoulos B."/>
            <person name="Baker S."/>
            <person name="Barry K."/>
            <person name="Bills G."/>
            <person name="Bluhm B."/>
            <person name="Cannon C."/>
            <person name="Castanera R."/>
            <person name="Culley D."/>
            <person name="Daum C."/>
            <person name="Ezra D."/>
            <person name="Gonzalez J."/>
            <person name="Henrissat B."/>
            <person name="Kuo A."/>
            <person name="Liang C."/>
            <person name="Lipzen A."/>
            <person name="Lutzoni F."/>
            <person name="Magnuson J."/>
            <person name="Mondo S."/>
            <person name="Nolan M."/>
            <person name="Ohm R."/>
            <person name="Pangilinan J."/>
            <person name="Park H.-J."/>
            <person name="Ramirez L."/>
            <person name="Alfaro M."/>
            <person name="Sun H."/>
            <person name="Tritt A."/>
            <person name="Yoshinaga Y."/>
            <person name="Zwiers L.-H."/>
            <person name="Turgeon B."/>
            <person name="Goodwin S."/>
            <person name="Spatafora J."/>
            <person name="Crous P."/>
            <person name="Grigoriev I."/>
        </authorList>
    </citation>
    <scope>NUCLEOTIDE SEQUENCE</scope>
    <source>
        <strain evidence="2">CBS 473.64</strain>
    </source>
</reference>
<keyword evidence="3" id="KW-1185">Reference proteome</keyword>
<dbReference type="InterPro" id="IPR011008">
    <property type="entry name" value="Dimeric_a/b-barrel"/>
</dbReference>
<accession>A0A6A6RJ53</accession>
<dbReference type="PANTHER" id="PTHR40624">
    <property type="entry name" value="BIOSYNTHESIS MONOOXYGENASE, PUTATIVE (AFU_ORTHOLOGUE AFUA_1G12025)-RELATED"/>
    <property type="match status" value="1"/>
</dbReference>
<dbReference type="PROSITE" id="PS51725">
    <property type="entry name" value="ABM"/>
    <property type="match status" value="1"/>
</dbReference>
<protein>
    <recommendedName>
        <fullName evidence="1">ABM domain-containing protein</fullName>
    </recommendedName>
</protein>
<evidence type="ECO:0000313" key="3">
    <source>
        <dbReference type="Proteomes" id="UP000799753"/>
    </source>
</evidence>
<evidence type="ECO:0000259" key="1">
    <source>
        <dbReference type="PROSITE" id="PS51725"/>
    </source>
</evidence>
<dbReference type="Proteomes" id="UP000799753">
    <property type="component" value="Unassembled WGS sequence"/>
</dbReference>
<dbReference type="EMBL" id="MU006808">
    <property type="protein sequence ID" value="KAF2635350.1"/>
    <property type="molecule type" value="Genomic_DNA"/>
</dbReference>
<dbReference type="Gene3D" id="3.30.70.100">
    <property type="match status" value="1"/>
</dbReference>
<gene>
    <name evidence="2" type="ORF">P280DRAFT_437293</name>
</gene>
<evidence type="ECO:0000313" key="2">
    <source>
        <dbReference type="EMBL" id="KAF2635350.1"/>
    </source>
</evidence>
<organism evidence="2 3">
    <name type="scientific">Massarina eburnea CBS 473.64</name>
    <dbReference type="NCBI Taxonomy" id="1395130"/>
    <lineage>
        <taxon>Eukaryota</taxon>
        <taxon>Fungi</taxon>
        <taxon>Dikarya</taxon>
        <taxon>Ascomycota</taxon>
        <taxon>Pezizomycotina</taxon>
        <taxon>Dothideomycetes</taxon>
        <taxon>Pleosporomycetidae</taxon>
        <taxon>Pleosporales</taxon>
        <taxon>Massarineae</taxon>
        <taxon>Massarinaceae</taxon>
        <taxon>Massarina</taxon>
    </lineage>
</organism>
<name>A0A6A6RJ53_9PLEO</name>
<proteinExistence type="predicted"/>
<dbReference type="SUPFAM" id="SSF54909">
    <property type="entry name" value="Dimeric alpha+beta barrel"/>
    <property type="match status" value="1"/>
</dbReference>
<sequence length="106" mass="11835">MAFNIIALLSPKPGMIDRVEELLKETAIAVKANEPGTLKYQIHRETKGDAPAIIMLEMYKDRASLQAHGTSEDFKNLERAFKKEELLASPMKVLFTKESGGFPSKL</sequence>
<dbReference type="PANTHER" id="PTHR40624:SF1">
    <property type="entry name" value="BIOSYNTHESIS MONOOXYGENASE, PUTATIVE (AFU_ORTHOLOGUE AFUA_1G12025)-RELATED"/>
    <property type="match status" value="1"/>
</dbReference>
<dbReference type="Pfam" id="PF03992">
    <property type="entry name" value="ABM"/>
    <property type="match status" value="1"/>
</dbReference>
<dbReference type="AlphaFoldDB" id="A0A6A6RJ53"/>